<dbReference type="InterPro" id="IPR051052">
    <property type="entry name" value="Diverse_substrate_MTase"/>
</dbReference>
<evidence type="ECO:0000313" key="6">
    <source>
        <dbReference type="EMBL" id="MBB1157701.1"/>
    </source>
</evidence>
<keyword evidence="3 6" id="KW-0808">Transferase</keyword>
<comment type="caution">
    <text evidence="6">The sequence shown here is derived from an EMBL/GenBank/DDBJ whole genome shotgun (WGS) entry which is preliminary data.</text>
</comment>
<keyword evidence="2 6" id="KW-0489">Methyltransferase</keyword>
<dbReference type="GO" id="GO:0032259">
    <property type="term" value="P:methylation"/>
    <property type="evidence" value="ECO:0007669"/>
    <property type="project" value="UniProtKB-KW"/>
</dbReference>
<feature type="region of interest" description="Disordered" evidence="4">
    <location>
        <begin position="1"/>
        <end position="23"/>
    </location>
</feature>
<evidence type="ECO:0000256" key="1">
    <source>
        <dbReference type="ARBA" id="ARBA00008361"/>
    </source>
</evidence>
<dbReference type="CDD" id="cd02440">
    <property type="entry name" value="AdoMet_MTases"/>
    <property type="match status" value="1"/>
</dbReference>
<dbReference type="InterPro" id="IPR013216">
    <property type="entry name" value="Methyltransf_11"/>
</dbReference>
<reference evidence="6 7" key="1">
    <citation type="submission" date="2020-08" db="EMBL/GenBank/DDBJ databases">
        <title>Amycolatopsis sp. nov. DR6-1 isolated from Dendrobium heterocarpum.</title>
        <authorList>
            <person name="Tedsree N."/>
            <person name="Kuncharoen N."/>
            <person name="Likhitwitayawuid K."/>
            <person name="Tanasupawat S."/>
        </authorList>
    </citation>
    <scope>NUCLEOTIDE SEQUENCE [LARGE SCALE GENOMIC DNA]</scope>
    <source>
        <strain evidence="6 7">DR6-1</strain>
    </source>
</reference>
<evidence type="ECO:0000313" key="7">
    <source>
        <dbReference type="Proteomes" id="UP000526734"/>
    </source>
</evidence>
<evidence type="ECO:0000256" key="3">
    <source>
        <dbReference type="ARBA" id="ARBA00022679"/>
    </source>
</evidence>
<evidence type="ECO:0000256" key="4">
    <source>
        <dbReference type="SAM" id="MobiDB-lite"/>
    </source>
</evidence>
<evidence type="ECO:0000256" key="2">
    <source>
        <dbReference type="ARBA" id="ARBA00022603"/>
    </source>
</evidence>
<dbReference type="Pfam" id="PF08241">
    <property type="entry name" value="Methyltransf_11"/>
    <property type="match status" value="1"/>
</dbReference>
<evidence type="ECO:0000259" key="5">
    <source>
        <dbReference type="Pfam" id="PF08241"/>
    </source>
</evidence>
<dbReference type="Gene3D" id="3.40.50.150">
    <property type="entry name" value="Vaccinia Virus protein VP39"/>
    <property type="match status" value="1"/>
</dbReference>
<dbReference type="Proteomes" id="UP000526734">
    <property type="component" value="Unassembled WGS sequence"/>
</dbReference>
<sequence>MPTLPRPEPHQHRTMAESFGVDPERYDRARPRYPEELVTAVLAASPGSELLNVGCGTGIEGRQFHARGAVVLGVEPDARMAEFARRVFPVEVAKFEDWDPAGRTFDALVSGQAWHWVDPAAGAAKAAQVLRPGGRFVAFWHVFMPPEEISLALADALRRAMPDSPFSGNYLKSPSPDAYQPMLDKAADGLAGTGAFGTAENWHYAWTQDYSRDEWLDLLATQGGVTVATPEQRDQILAEVGAAIDARGGRLTTNYSTAAVTAVRVAS</sequence>
<proteinExistence type="inferred from homology"/>
<dbReference type="AlphaFoldDB" id="A0A7W3W2M1"/>
<dbReference type="EMBL" id="JACGZW010000011">
    <property type="protein sequence ID" value="MBB1157701.1"/>
    <property type="molecule type" value="Genomic_DNA"/>
</dbReference>
<dbReference type="PANTHER" id="PTHR44942">
    <property type="entry name" value="METHYLTRANSF_11 DOMAIN-CONTAINING PROTEIN"/>
    <property type="match status" value="1"/>
</dbReference>
<dbReference type="GO" id="GO:0008757">
    <property type="term" value="F:S-adenosylmethionine-dependent methyltransferase activity"/>
    <property type="evidence" value="ECO:0007669"/>
    <property type="project" value="InterPro"/>
</dbReference>
<gene>
    <name evidence="6" type="ORF">H4281_31530</name>
</gene>
<dbReference type="SUPFAM" id="SSF53335">
    <property type="entry name" value="S-adenosyl-L-methionine-dependent methyltransferases"/>
    <property type="match status" value="1"/>
</dbReference>
<comment type="similarity">
    <text evidence="1">Belongs to the methyltransferase superfamily.</text>
</comment>
<protein>
    <submittedName>
        <fullName evidence="6">Class I SAM-dependent methyltransferase</fullName>
    </submittedName>
</protein>
<feature type="domain" description="Methyltransferase type 11" evidence="5">
    <location>
        <begin position="51"/>
        <end position="137"/>
    </location>
</feature>
<accession>A0A7W3W2M1</accession>
<dbReference type="InterPro" id="IPR029063">
    <property type="entry name" value="SAM-dependent_MTases_sf"/>
</dbReference>
<dbReference type="RefSeq" id="WP_182894530.1">
    <property type="nucleotide sequence ID" value="NZ_JACGZW010000011.1"/>
</dbReference>
<name>A0A7W3W2M1_9PSEU</name>
<keyword evidence="7" id="KW-1185">Reference proteome</keyword>
<dbReference type="PANTHER" id="PTHR44942:SF4">
    <property type="entry name" value="METHYLTRANSFERASE TYPE 11 DOMAIN-CONTAINING PROTEIN"/>
    <property type="match status" value="1"/>
</dbReference>
<organism evidence="6 7">
    <name type="scientific">Amycolatopsis dendrobii</name>
    <dbReference type="NCBI Taxonomy" id="2760662"/>
    <lineage>
        <taxon>Bacteria</taxon>
        <taxon>Bacillati</taxon>
        <taxon>Actinomycetota</taxon>
        <taxon>Actinomycetes</taxon>
        <taxon>Pseudonocardiales</taxon>
        <taxon>Pseudonocardiaceae</taxon>
        <taxon>Amycolatopsis</taxon>
    </lineage>
</organism>